<keyword evidence="1" id="KW-1133">Transmembrane helix</keyword>
<comment type="caution">
    <text evidence="3">The sequence shown here is derived from an EMBL/GenBank/DDBJ whole genome shotgun (WGS) entry which is preliminary data.</text>
</comment>
<dbReference type="Proteomes" id="UP000177725">
    <property type="component" value="Unassembled WGS sequence"/>
</dbReference>
<protein>
    <recommendedName>
        <fullName evidence="2">HTH cro/C1-type domain-containing protein</fullName>
    </recommendedName>
</protein>
<dbReference type="Gene3D" id="2.60.40.10">
    <property type="entry name" value="Immunoglobulins"/>
    <property type="match status" value="1"/>
</dbReference>
<dbReference type="PROSITE" id="PS50943">
    <property type="entry name" value="HTH_CROC1"/>
    <property type="match status" value="1"/>
</dbReference>
<dbReference type="PANTHER" id="PTHR34475">
    <property type="match status" value="1"/>
</dbReference>
<evidence type="ECO:0000259" key="2">
    <source>
        <dbReference type="PROSITE" id="PS50943"/>
    </source>
</evidence>
<dbReference type="InterPro" id="IPR001387">
    <property type="entry name" value="Cro/C1-type_HTH"/>
</dbReference>
<evidence type="ECO:0000256" key="1">
    <source>
        <dbReference type="SAM" id="Phobius"/>
    </source>
</evidence>
<accession>A0A1G2F655</accession>
<dbReference type="GO" id="GO:0003677">
    <property type="term" value="F:DNA binding"/>
    <property type="evidence" value="ECO:0007669"/>
    <property type="project" value="InterPro"/>
</dbReference>
<keyword evidence="1" id="KW-0812">Transmembrane</keyword>
<dbReference type="InterPro" id="IPR050400">
    <property type="entry name" value="Bact_Cytoskel_RodZ"/>
</dbReference>
<dbReference type="PANTHER" id="PTHR34475:SF1">
    <property type="entry name" value="CYTOSKELETON PROTEIN RODZ"/>
    <property type="match status" value="1"/>
</dbReference>
<name>A0A1G2F655_9BACT</name>
<evidence type="ECO:0000313" key="3">
    <source>
        <dbReference type="EMBL" id="OGZ33262.1"/>
    </source>
</evidence>
<evidence type="ECO:0000313" key="4">
    <source>
        <dbReference type="Proteomes" id="UP000177725"/>
    </source>
</evidence>
<organism evidence="3 4">
    <name type="scientific">Candidatus Portnoybacteria bacterium RBG_13_41_18</name>
    <dbReference type="NCBI Taxonomy" id="1801991"/>
    <lineage>
        <taxon>Bacteria</taxon>
        <taxon>Candidatus Portnoyibacteriota</taxon>
    </lineage>
</organism>
<gene>
    <name evidence="3" type="ORF">A2174_03180</name>
</gene>
<dbReference type="AlphaFoldDB" id="A0A1G2F655"/>
<reference evidence="3 4" key="1">
    <citation type="journal article" date="2016" name="Nat. Commun.">
        <title>Thousands of microbial genomes shed light on interconnected biogeochemical processes in an aquifer system.</title>
        <authorList>
            <person name="Anantharaman K."/>
            <person name="Brown C.T."/>
            <person name="Hug L.A."/>
            <person name="Sharon I."/>
            <person name="Castelle C.J."/>
            <person name="Probst A.J."/>
            <person name="Thomas B.C."/>
            <person name="Singh A."/>
            <person name="Wilkins M.J."/>
            <person name="Karaoz U."/>
            <person name="Brodie E.L."/>
            <person name="Williams K.H."/>
            <person name="Hubbard S.S."/>
            <person name="Banfield J.F."/>
        </authorList>
    </citation>
    <scope>NUCLEOTIDE SEQUENCE [LARGE SCALE GENOMIC DNA]</scope>
</reference>
<dbReference type="Gene3D" id="1.10.260.40">
    <property type="entry name" value="lambda repressor-like DNA-binding domains"/>
    <property type="match status" value="1"/>
</dbReference>
<feature type="domain" description="HTH cro/C1-type" evidence="2">
    <location>
        <begin position="8"/>
        <end position="68"/>
    </location>
</feature>
<dbReference type="SUPFAM" id="SSF47413">
    <property type="entry name" value="lambda repressor-like DNA-binding domains"/>
    <property type="match status" value="1"/>
</dbReference>
<proteinExistence type="predicted"/>
<sequence length="210" mass="24020">MVILGERLKKARENSGLTLKKFSDSSKIAIKYIKYLEEGQYEKLPASVYIRGFFKKYEQILNLSAEELFKEYLAELEAKPIVQKPIQLKSSPKKRVLNITPKKIRWVIVIASAILVVGYLSYQFDFLIKSPKLILNYPAENIQIERSVINISGQTDVTAKLTINGQQVYIDKDGNFQQEINLSPGLNTLKIEAINRFGKKGEIIRQIIVK</sequence>
<dbReference type="Pfam" id="PF13413">
    <property type="entry name" value="HTH_25"/>
    <property type="match status" value="1"/>
</dbReference>
<keyword evidence="1" id="KW-0472">Membrane</keyword>
<dbReference type="InterPro" id="IPR010982">
    <property type="entry name" value="Lambda_DNA-bd_dom_sf"/>
</dbReference>
<feature type="transmembrane region" description="Helical" evidence="1">
    <location>
        <begin position="104"/>
        <end position="122"/>
    </location>
</feature>
<dbReference type="CDD" id="cd00093">
    <property type="entry name" value="HTH_XRE"/>
    <property type="match status" value="1"/>
</dbReference>
<dbReference type="EMBL" id="MHMV01000051">
    <property type="protein sequence ID" value="OGZ33262.1"/>
    <property type="molecule type" value="Genomic_DNA"/>
</dbReference>
<dbReference type="Pfam" id="PF09136">
    <property type="entry name" value="Glucodextran_B"/>
    <property type="match status" value="1"/>
</dbReference>
<dbReference type="InterPro" id="IPR013783">
    <property type="entry name" value="Ig-like_fold"/>
</dbReference>